<accession>A0A0L0HHV5</accession>
<feature type="transmembrane region" description="Helical" evidence="1">
    <location>
        <begin position="7"/>
        <end position="25"/>
    </location>
</feature>
<proteinExistence type="predicted"/>
<keyword evidence="1" id="KW-0472">Membrane</keyword>
<protein>
    <recommendedName>
        <fullName evidence="4">Glycosyltransferase 2-like domain-containing protein</fullName>
    </recommendedName>
</protein>
<evidence type="ECO:0000313" key="2">
    <source>
        <dbReference type="EMBL" id="KND00668.1"/>
    </source>
</evidence>
<dbReference type="Proteomes" id="UP000053201">
    <property type="component" value="Unassembled WGS sequence"/>
</dbReference>
<dbReference type="GeneID" id="27692270"/>
<gene>
    <name evidence="2" type="ORF">SPPG_09145</name>
</gene>
<keyword evidence="3" id="KW-1185">Reference proteome</keyword>
<evidence type="ECO:0000313" key="3">
    <source>
        <dbReference type="Proteomes" id="UP000053201"/>
    </source>
</evidence>
<dbReference type="InParanoid" id="A0A0L0HHV5"/>
<evidence type="ECO:0008006" key="4">
    <source>
        <dbReference type="Google" id="ProtNLM"/>
    </source>
</evidence>
<sequence>MICQGRVGLGVFSTLAIVLVLLLPLDLLDWRTEADVSYQQPVVSLTSTSTRLTLELPITVESLLQQTLPPAEIRLYIPEATALLSNSCNVSKRPTTPFCAREAKILNVLSHPSVHVIPVADLGPATKFLYVIQEFLSRGGSPSRIFTTTHDFAHSSEPDVPVSATYLHQPIVVCDDDHYYAPTFLQDLMRAHHQLGHAAIGLRGWRIRQDLQWGVQGAQEQRRHIIQGWTLAEPYRVGIVTANEGYLIQPRFFATSAGDVPILNLTGASSEATLVDDIWMSGHLAAQGVPRIVVPAISSNVDISQSYTLESQFQSKQTSRYIANTVALRLFSSVWENSMWYQFGIDSSISPRRVRGRVKVYRWLKGIALSLKVQLRLSAL</sequence>
<dbReference type="OrthoDB" id="414863at2759"/>
<organism evidence="2 3">
    <name type="scientific">Spizellomyces punctatus (strain DAOM BR117)</name>
    <dbReference type="NCBI Taxonomy" id="645134"/>
    <lineage>
        <taxon>Eukaryota</taxon>
        <taxon>Fungi</taxon>
        <taxon>Fungi incertae sedis</taxon>
        <taxon>Chytridiomycota</taxon>
        <taxon>Chytridiomycota incertae sedis</taxon>
        <taxon>Chytridiomycetes</taxon>
        <taxon>Spizellomycetales</taxon>
        <taxon>Spizellomycetaceae</taxon>
        <taxon>Spizellomyces</taxon>
    </lineage>
</organism>
<dbReference type="VEuPathDB" id="FungiDB:SPPG_09145"/>
<evidence type="ECO:0000256" key="1">
    <source>
        <dbReference type="SAM" id="Phobius"/>
    </source>
</evidence>
<keyword evidence="1" id="KW-0812">Transmembrane</keyword>
<dbReference type="OMA" id="WAREDIW"/>
<dbReference type="RefSeq" id="XP_016608707.1">
    <property type="nucleotide sequence ID" value="XM_016757302.1"/>
</dbReference>
<keyword evidence="1" id="KW-1133">Transmembrane helix</keyword>
<dbReference type="EMBL" id="KQ257455">
    <property type="protein sequence ID" value="KND00668.1"/>
    <property type="molecule type" value="Genomic_DNA"/>
</dbReference>
<name>A0A0L0HHV5_SPIPD</name>
<reference evidence="2 3" key="1">
    <citation type="submission" date="2009-08" db="EMBL/GenBank/DDBJ databases">
        <title>The Genome Sequence of Spizellomyces punctatus strain DAOM BR117.</title>
        <authorList>
            <consortium name="The Broad Institute Genome Sequencing Platform"/>
            <person name="Russ C."/>
            <person name="Cuomo C."/>
            <person name="Shea T."/>
            <person name="Young S.K."/>
            <person name="Zeng Q."/>
            <person name="Koehrsen M."/>
            <person name="Haas B."/>
            <person name="Borodovsky M."/>
            <person name="Guigo R."/>
            <person name="Alvarado L."/>
            <person name="Berlin A."/>
            <person name="Bochicchio J."/>
            <person name="Borenstein D."/>
            <person name="Chapman S."/>
            <person name="Chen Z."/>
            <person name="Engels R."/>
            <person name="Freedman E."/>
            <person name="Gellesch M."/>
            <person name="Goldberg J."/>
            <person name="Griggs A."/>
            <person name="Gujja S."/>
            <person name="Heiman D."/>
            <person name="Hepburn T."/>
            <person name="Howarth C."/>
            <person name="Jen D."/>
            <person name="Larson L."/>
            <person name="Lewis B."/>
            <person name="Mehta T."/>
            <person name="Park D."/>
            <person name="Pearson M."/>
            <person name="Roberts A."/>
            <person name="Saif S."/>
            <person name="Shenoy N."/>
            <person name="Sisk P."/>
            <person name="Stolte C."/>
            <person name="Sykes S."/>
            <person name="Thomson T."/>
            <person name="Walk T."/>
            <person name="White J."/>
            <person name="Yandava C."/>
            <person name="Burger G."/>
            <person name="Gray M.W."/>
            <person name="Holland P.W.H."/>
            <person name="King N."/>
            <person name="Lang F.B.F."/>
            <person name="Roger A.J."/>
            <person name="Ruiz-Trillo I."/>
            <person name="Lander E."/>
            <person name="Nusbaum C."/>
        </authorList>
    </citation>
    <scope>NUCLEOTIDE SEQUENCE [LARGE SCALE GENOMIC DNA]</scope>
    <source>
        <strain evidence="2 3">DAOM BR117</strain>
    </source>
</reference>
<dbReference type="AlphaFoldDB" id="A0A0L0HHV5"/>
<feature type="non-terminal residue" evidence="2">
    <location>
        <position position="1"/>
    </location>
</feature>